<name>A0A8X6Y0B3_9ARAC</name>
<dbReference type="EMBL" id="BMAV01013880">
    <property type="protein sequence ID" value="GFY61888.1"/>
    <property type="molecule type" value="Genomic_DNA"/>
</dbReference>
<evidence type="ECO:0000313" key="2">
    <source>
        <dbReference type="Proteomes" id="UP000886998"/>
    </source>
</evidence>
<organism evidence="1 2">
    <name type="scientific">Trichonephila inaurata madagascariensis</name>
    <dbReference type="NCBI Taxonomy" id="2747483"/>
    <lineage>
        <taxon>Eukaryota</taxon>
        <taxon>Metazoa</taxon>
        <taxon>Ecdysozoa</taxon>
        <taxon>Arthropoda</taxon>
        <taxon>Chelicerata</taxon>
        <taxon>Arachnida</taxon>
        <taxon>Araneae</taxon>
        <taxon>Araneomorphae</taxon>
        <taxon>Entelegynae</taxon>
        <taxon>Araneoidea</taxon>
        <taxon>Nephilidae</taxon>
        <taxon>Trichonephila</taxon>
        <taxon>Trichonephila inaurata</taxon>
    </lineage>
</organism>
<reference evidence="1" key="1">
    <citation type="submission" date="2020-08" db="EMBL/GenBank/DDBJ databases">
        <title>Multicomponent nature underlies the extraordinary mechanical properties of spider dragline silk.</title>
        <authorList>
            <person name="Kono N."/>
            <person name="Nakamura H."/>
            <person name="Mori M."/>
            <person name="Yoshida Y."/>
            <person name="Ohtoshi R."/>
            <person name="Malay A.D."/>
            <person name="Moran D.A.P."/>
            <person name="Tomita M."/>
            <person name="Numata K."/>
            <person name="Arakawa K."/>
        </authorList>
    </citation>
    <scope>NUCLEOTIDE SEQUENCE</scope>
</reference>
<keyword evidence="2" id="KW-1185">Reference proteome</keyword>
<comment type="caution">
    <text evidence="1">The sequence shown here is derived from an EMBL/GenBank/DDBJ whole genome shotgun (WGS) entry which is preliminary data.</text>
</comment>
<gene>
    <name evidence="1" type="ORF">TNIN_438521</name>
</gene>
<proteinExistence type="predicted"/>
<sequence>MSSKFQLQPLYIRTIFLEEDIFKVSTTTVLHEVDIFKDSITIPVLENINLGSTRRYLQGPNYSFCTSLSRYLLGLNYNFCTSEIYLLNSQSLRPQLQLLYFRIVLFEVDIFKDCTTSALLEEDIFKTSTTASVLLEIDIFKDSTSTSVLLEEHIF</sequence>
<protein>
    <submittedName>
        <fullName evidence="1">Uncharacterized protein</fullName>
    </submittedName>
</protein>
<dbReference type="AlphaFoldDB" id="A0A8X6Y0B3"/>
<accession>A0A8X6Y0B3</accession>
<evidence type="ECO:0000313" key="1">
    <source>
        <dbReference type="EMBL" id="GFY61888.1"/>
    </source>
</evidence>
<dbReference type="Proteomes" id="UP000886998">
    <property type="component" value="Unassembled WGS sequence"/>
</dbReference>